<sequence length="134" mass="15771">MLISLADIKVKRRVRHKAEDLESLMESMRRYGLLNPVTLNSRLVLIAGERRLEAAKLLGWHSIDAVILDETDPISELEIEIEENTTRSPFTDQELMEAYTRLERLRNPGFFARLWRAIMRFFSFIFSLFKGRRS</sequence>
<organism evidence="2 3">
    <name type="scientific">Teretinema zuelzerae</name>
    <dbReference type="NCBI Taxonomy" id="156"/>
    <lineage>
        <taxon>Bacteria</taxon>
        <taxon>Pseudomonadati</taxon>
        <taxon>Spirochaetota</taxon>
        <taxon>Spirochaetia</taxon>
        <taxon>Spirochaetales</taxon>
        <taxon>Treponemataceae</taxon>
        <taxon>Teretinema</taxon>
    </lineage>
</organism>
<dbReference type="GO" id="GO:0045881">
    <property type="term" value="P:positive regulation of sporulation resulting in formation of a cellular spore"/>
    <property type="evidence" value="ECO:0007669"/>
    <property type="project" value="TreeGrafter"/>
</dbReference>
<gene>
    <name evidence="2" type="ORF">K7J14_02860</name>
</gene>
<dbReference type="RefSeq" id="WP_230752860.1">
    <property type="nucleotide sequence ID" value="NZ_JAINWA010000001.1"/>
</dbReference>
<proteinExistence type="predicted"/>
<dbReference type="EMBL" id="JAINWA010000001">
    <property type="protein sequence ID" value="MCD1653638.1"/>
    <property type="molecule type" value="Genomic_DNA"/>
</dbReference>
<dbReference type="SUPFAM" id="SSF110849">
    <property type="entry name" value="ParB/Sulfiredoxin"/>
    <property type="match status" value="1"/>
</dbReference>
<evidence type="ECO:0000313" key="3">
    <source>
        <dbReference type="Proteomes" id="UP001198163"/>
    </source>
</evidence>
<dbReference type="GO" id="GO:0005694">
    <property type="term" value="C:chromosome"/>
    <property type="evidence" value="ECO:0007669"/>
    <property type="project" value="TreeGrafter"/>
</dbReference>
<dbReference type="InterPro" id="IPR036086">
    <property type="entry name" value="ParB/Sulfiredoxin_sf"/>
</dbReference>
<dbReference type="SMART" id="SM00470">
    <property type="entry name" value="ParB"/>
    <property type="match status" value="1"/>
</dbReference>
<accession>A0AAE3JHZ6</accession>
<dbReference type="AlphaFoldDB" id="A0AAE3JHZ6"/>
<feature type="domain" description="ParB-like N-terminal" evidence="1">
    <location>
        <begin position="1"/>
        <end position="85"/>
    </location>
</feature>
<protein>
    <submittedName>
        <fullName evidence="2">ParB N-terminal domain-containing protein</fullName>
    </submittedName>
</protein>
<comment type="caution">
    <text evidence="2">The sequence shown here is derived from an EMBL/GenBank/DDBJ whole genome shotgun (WGS) entry which is preliminary data.</text>
</comment>
<dbReference type="Pfam" id="PF02195">
    <property type="entry name" value="ParB_N"/>
    <property type="match status" value="1"/>
</dbReference>
<dbReference type="InterPro" id="IPR050336">
    <property type="entry name" value="Chromosome_partition/occlusion"/>
</dbReference>
<dbReference type="InterPro" id="IPR003115">
    <property type="entry name" value="ParB_N"/>
</dbReference>
<keyword evidence="3" id="KW-1185">Reference proteome</keyword>
<dbReference type="Gene3D" id="3.90.1530.10">
    <property type="entry name" value="Conserved hypothetical protein from pyrococcus furiosus pfu- 392566-001, ParB domain"/>
    <property type="match status" value="1"/>
</dbReference>
<evidence type="ECO:0000259" key="1">
    <source>
        <dbReference type="SMART" id="SM00470"/>
    </source>
</evidence>
<dbReference type="GO" id="GO:0007059">
    <property type="term" value="P:chromosome segregation"/>
    <property type="evidence" value="ECO:0007669"/>
    <property type="project" value="TreeGrafter"/>
</dbReference>
<dbReference type="PANTHER" id="PTHR33375:SF1">
    <property type="entry name" value="CHROMOSOME-PARTITIONING PROTEIN PARB-RELATED"/>
    <property type="match status" value="1"/>
</dbReference>
<evidence type="ECO:0000313" key="2">
    <source>
        <dbReference type="EMBL" id="MCD1653638.1"/>
    </source>
</evidence>
<dbReference type="Proteomes" id="UP001198163">
    <property type="component" value="Unassembled WGS sequence"/>
</dbReference>
<dbReference type="PANTHER" id="PTHR33375">
    <property type="entry name" value="CHROMOSOME-PARTITIONING PROTEIN PARB-RELATED"/>
    <property type="match status" value="1"/>
</dbReference>
<name>A0AAE3JHZ6_9SPIR</name>
<reference evidence="2" key="1">
    <citation type="submission" date="2021-08" db="EMBL/GenBank/DDBJ databases">
        <title>Comparative analyses of Brucepasteria parasyntrophica and Teretinema zuelzerae.</title>
        <authorList>
            <person name="Song Y."/>
            <person name="Brune A."/>
        </authorList>
    </citation>
    <scope>NUCLEOTIDE SEQUENCE</scope>
    <source>
        <strain evidence="2">DSM 1903</strain>
    </source>
</reference>